<dbReference type="InterPro" id="IPR018225">
    <property type="entry name" value="Transaldolase_AS"/>
</dbReference>
<accession>A0AA95H6J6</accession>
<dbReference type="PROSITE" id="PS01054">
    <property type="entry name" value="TRANSALDOLASE_1"/>
    <property type="match status" value="1"/>
</dbReference>
<dbReference type="SUPFAM" id="SSF51569">
    <property type="entry name" value="Aldolase"/>
    <property type="match status" value="1"/>
</dbReference>
<dbReference type="Pfam" id="PF00923">
    <property type="entry name" value="TAL_FSA"/>
    <property type="match status" value="1"/>
</dbReference>
<evidence type="ECO:0000256" key="2">
    <source>
        <dbReference type="ARBA" id="ARBA00005763"/>
    </source>
</evidence>
<name>A0AA95H6J6_9GAMM</name>
<dbReference type="KEGG" id="tdu:QJT80_10520"/>
<evidence type="ECO:0000256" key="3">
    <source>
        <dbReference type="ARBA" id="ARBA00022490"/>
    </source>
</evidence>
<evidence type="ECO:0000256" key="1">
    <source>
        <dbReference type="ARBA" id="ARBA00004496"/>
    </source>
</evidence>
<dbReference type="NCBIfam" id="TIGR00875">
    <property type="entry name" value="fsa_talC_mipB"/>
    <property type="match status" value="1"/>
</dbReference>
<evidence type="ECO:0000256" key="5">
    <source>
        <dbReference type="ARBA" id="ARBA00048809"/>
    </source>
</evidence>
<evidence type="ECO:0000256" key="4">
    <source>
        <dbReference type="ARBA" id="ARBA00023270"/>
    </source>
</evidence>
<dbReference type="InterPro" id="IPR013785">
    <property type="entry name" value="Aldolase_TIM"/>
</dbReference>
<comment type="catalytic activity">
    <reaction evidence="5">
        <text>beta-D-fructose 6-phosphate = dihydroxyacetone + D-glyceraldehyde 3-phosphate</text>
        <dbReference type="Rhea" id="RHEA:28002"/>
        <dbReference type="ChEBI" id="CHEBI:16016"/>
        <dbReference type="ChEBI" id="CHEBI:57634"/>
        <dbReference type="ChEBI" id="CHEBI:59776"/>
    </reaction>
</comment>
<comment type="similarity">
    <text evidence="2">Belongs to the transaldolase family. Type 3A subfamily.</text>
</comment>
<dbReference type="GO" id="GO:0005975">
    <property type="term" value="P:carbohydrate metabolic process"/>
    <property type="evidence" value="ECO:0007669"/>
    <property type="project" value="InterPro"/>
</dbReference>
<dbReference type="PANTHER" id="PTHR10683:SF40">
    <property type="entry name" value="FRUCTOSE-6-PHOSPHATE ALDOLASE 1-RELATED"/>
    <property type="match status" value="1"/>
</dbReference>
<dbReference type="PANTHER" id="PTHR10683">
    <property type="entry name" value="TRANSALDOLASE"/>
    <property type="match status" value="1"/>
</dbReference>
<dbReference type="InterPro" id="IPR033919">
    <property type="entry name" value="TSA/FSA_arc/bac"/>
</dbReference>
<dbReference type="Proteomes" id="UP001300672">
    <property type="component" value="Chromosome"/>
</dbReference>
<reference evidence="6" key="2">
    <citation type="submission" date="2023-04" db="EMBL/GenBank/DDBJ databases">
        <authorList>
            <person name="Beletskiy A.V."/>
            <person name="Mardanov A.V."/>
            <person name="Ravin N.V."/>
        </authorList>
    </citation>
    <scope>NUCLEOTIDE SEQUENCE</scope>
    <source>
        <strain evidence="6">GKL-01</strain>
    </source>
</reference>
<sequence>MKFFVDTGDINEISKLVETGMVDGVTTNPSLVASSGKDFVSLVWEICQLVPGPVSAEVLATDYPTMMKEADVLRNIADNVCIKVPLTVDGLKTCKQLSQEGTDVNVTLCFSVVQALLAAKAGATYVSPFIGRLDDIGESGMDLIRNIVDMYGNYPELNTQVLAASVRSPSHILESAMAGADVATLPPKILWQLYQHPLTDKGLDGFMKDWVKTGQKLI</sequence>
<dbReference type="EMBL" id="CP124755">
    <property type="protein sequence ID" value="WGZ89934.1"/>
    <property type="molecule type" value="Genomic_DNA"/>
</dbReference>
<dbReference type="InterPro" id="IPR004731">
    <property type="entry name" value="Transaldolase_3B/F6P_aldolase"/>
</dbReference>
<dbReference type="GO" id="GO:0016832">
    <property type="term" value="F:aldehyde-lyase activity"/>
    <property type="evidence" value="ECO:0007669"/>
    <property type="project" value="InterPro"/>
</dbReference>
<dbReference type="CDD" id="cd00956">
    <property type="entry name" value="Transaldolase_FSA"/>
    <property type="match status" value="1"/>
</dbReference>
<comment type="subcellular location">
    <subcellularLocation>
        <location evidence="1">Cytoplasm</location>
    </subcellularLocation>
</comment>
<gene>
    <name evidence="6" type="primary">fsa</name>
    <name evidence="6" type="ORF">QJT80_10520</name>
</gene>
<evidence type="ECO:0000313" key="6">
    <source>
        <dbReference type="EMBL" id="WGZ89934.1"/>
    </source>
</evidence>
<keyword evidence="3" id="KW-0963">Cytoplasm</keyword>
<dbReference type="AlphaFoldDB" id="A0AA95H6J6"/>
<dbReference type="GO" id="GO:0005737">
    <property type="term" value="C:cytoplasm"/>
    <property type="evidence" value="ECO:0007669"/>
    <property type="project" value="UniProtKB-SubCell"/>
</dbReference>
<dbReference type="Gene3D" id="3.20.20.70">
    <property type="entry name" value="Aldolase class I"/>
    <property type="match status" value="1"/>
</dbReference>
<reference evidence="6" key="1">
    <citation type="journal article" date="2023" name="Int. J. Mol. Sci.">
        <title>Metagenomics Revealed a New Genus 'Candidatus Thiocaldithrix dubininis' gen. nov., sp. nov. and a New Species 'Candidatus Thiothrix putei' sp. nov. in the Family Thiotrichaceae, Some Members of Which Have Traits of Both Na+- and H+-Motive Energetics.</title>
        <authorList>
            <person name="Ravin N.V."/>
            <person name="Muntyan M.S."/>
            <person name="Smolyakov D.D."/>
            <person name="Rudenko T.S."/>
            <person name="Beletsky A.V."/>
            <person name="Mardanov A.V."/>
            <person name="Grabovich M.Y."/>
        </authorList>
    </citation>
    <scope>NUCLEOTIDE SEQUENCE</scope>
    <source>
        <strain evidence="6">GKL-01</strain>
    </source>
</reference>
<proteinExistence type="inferred from homology"/>
<organism evidence="6">
    <name type="scientific">Candidatus Thiocaldithrix dubininis</name>
    <dbReference type="NCBI Taxonomy" id="3080823"/>
    <lineage>
        <taxon>Bacteria</taxon>
        <taxon>Pseudomonadati</taxon>
        <taxon>Pseudomonadota</taxon>
        <taxon>Gammaproteobacteria</taxon>
        <taxon>Thiotrichales</taxon>
        <taxon>Thiotrichaceae</taxon>
        <taxon>Candidatus Thiocaldithrix</taxon>
    </lineage>
</organism>
<protein>
    <submittedName>
        <fullName evidence="6">Fructose-6-phosphate aldolase</fullName>
    </submittedName>
</protein>
<dbReference type="FunFam" id="3.20.20.70:FF:000018">
    <property type="entry name" value="Probable transaldolase"/>
    <property type="match status" value="1"/>
</dbReference>
<dbReference type="GO" id="GO:0042182">
    <property type="term" value="P:ketone catabolic process"/>
    <property type="evidence" value="ECO:0007669"/>
    <property type="project" value="UniProtKB-ARBA"/>
</dbReference>
<dbReference type="InterPro" id="IPR001585">
    <property type="entry name" value="TAL/FSA"/>
</dbReference>
<keyword evidence="4" id="KW-0704">Schiff base</keyword>